<evidence type="ECO:0000256" key="2">
    <source>
        <dbReference type="ARBA" id="ARBA00022478"/>
    </source>
</evidence>
<evidence type="ECO:0000313" key="5">
    <source>
        <dbReference type="EMBL" id="GFC63869.1"/>
    </source>
</evidence>
<reference evidence="5" key="1">
    <citation type="journal article" date="2019" name="Sci. Rep.">
        <title>Draft genome of Tanacetum cinerariifolium, the natural source of mosquito coil.</title>
        <authorList>
            <person name="Yamashiro T."/>
            <person name="Shiraishi A."/>
            <person name="Satake H."/>
            <person name="Nakayama K."/>
        </authorList>
    </citation>
    <scope>NUCLEOTIDE SEQUENCE</scope>
</reference>
<comment type="subcellular location">
    <subcellularLocation>
        <location evidence="1">Nucleus</location>
    </subcellularLocation>
</comment>
<accession>A0A699Q5M2</accession>
<organism evidence="5">
    <name type="scientific">Tanacetum cinerariifolium</name>
    <name type="common">Dalmatian daisy</name>
    <name type="synonym">Chrysanthemum cinerariifolium</name>
    <dbReference type="NCBI Taxonomy" id="118510"/>
    <lineage>
        <taxon>Eukaryota</taxon>
        <taxon>Viridiplantae</taxon>
        <taxon>Streptophyta</taxon>
        <taxon>Embryophyta</taxon>
        <taxon>Tracheophyta</taxon>
        <taxon>Spermatophyta</taxon>
        <taxon>Magnoliopsida</taxon>
        <taxon>eudicotyledons</taxon>
        <taxon>Gunneridae</taxon>
        <taxon>Pentapetalae</taxon>
        <taxon>asterids</taxon>
        <taxon>campanulids</taxon>
        <taxon>Asterales</taxon>
        <taxon>Asteraceae</taxon>
        <taxon>Asteroideae</taxon>
        <taxon>Anthemideae</taxon>
        <taxon>Anthemidinae</taxon>
        <taxon>Tanacetum</taxon>
    </lineage>
</organism>
<gene>
    <name evidence="5" type="ORF">Tci_835839</name>
</gene>
<dbReference type="PANTHER" id="PTHR13408:SF0">
    <property type="entry name" value="DNA-DIRECTED RNA POLYMERASE III SUBUNIT RPC4"/>
    <property type="match status" value="1"/>
</dbReference>
<dbReference type="AlphaFoldDB" id="A0A699Q5M2"/>
<dbReference type="GO" id="GO:0005666">
    <property type="term" value="C:RNA polymerase III complex"/>
    <property type="evidence" value="ECO:0007669"/>
    <property type="project" value="InterPro"/>
</dbReference>
<evidence type="ECO:0000256" key="3">
    <source>
        <dbReference type="ARBA" id="ARBA00023163"/>
    </source>
</evidence>
<proteinExistence type="predicted"/>
<keyword evidence="4" id="KW-0539">Nucleus</keyword>
<feature type="non-terminal residue" evidence="5">
    <location>
        <position position="1"/>
    </location>
</feature>
<dbReference type="Pfam" id="PF05132">
    <property type="entry name" value="RNA_pol_Rpc4"/>
    <property type="match status" value="1"/>
</dbReference>
<evidence type="ECO:0000256" key="1">
    <source>
        <dbReference type="ARBA" id="ARBA00004123"/>
    </source>
</evidence>
<keyword evidence="2 5" id="KW-0240">DNA-directed RNA polymerase</keyword>
<protein>
    <submittedName>
        <fullName evidence="5">DNA-directed RNA polymerase III subunit RPC4</fullName>
    </submittedName>
</protein>
<comment type="caution">
    <text evidence="5">The sequence shown here is derived from an EMBL/GenBank/DDBJ whole genome shotgun (WGS) entry which is preliminary data.</text>
</comment>
<dbReference type="PANTHER" id="PTHR13408">
    <property type="entry name" value="DNA-DIRECTED RNA POLYMERASE III"/>
    <property type="match status" value="1"/>
</dbReference>
<dbReference type="EMBL" id="BKCJ010999877">
    <property type="protein sequence ID" value="GFC63869.1"/>
    <property type="molecule type" value="Genomic_DNA"/>
</dbReference>
<dbReference type="GO" id="GO:0042797">
    <property type="term" value="P:tRNA transcription by RNA polymerase III"/>
    <property type="evidence" value="ECO:0007669"/>
    <property type="project" value="TreeGrafter"/>
</dbReference>
<dbReference type="GO" id="GO:0003677">
    <property type="term" value="F:DNA binding"/>
    <property type="evidence" value="ECO:0007669"/>
    <property type="project" value="InterPro"/>
</dbReference>
<dbReference type="InterPro" id="IPR007811">
    <property type="entry name" value="RPC4"/>
</dbReference>
<sequence length="105" mass="11718">EEDLEKKLIFFQVPKTMPVPKPQLKDAAGSSIAKACNFNEIPTSFIGKMLVYKSGAVKLKIGDHLYNDVVSMNTEEKHCRNIGEVNKHAIIAPDINSILEHLKDL</sequence>
<name>A0A699Q5M2_TANCI</name>
<keyword evidence="3" id="KW-0804">Transcription</keyword>
<evidence type="ECO:0000256" key="4">
    <source>
        <dbReference type="ARBA" id="ARBA00023242"/>
    </source>
</evidence>